<proteinExistence type="predicted"/>
<evidence type="ECO:0000313" key="1">
    <source>
        <dbReference type="EMBL" id="MFB9206179.1"/>
    </source>
</evidence>
<accession>A0ABV5INP7</accession>
<keyword evidence="2" id="KW-1185">Reference proteome</keyword>
<evidence type="ECO:0000313" key="2">
    <source>
        <dbReference type="Proteomes" id="UP001589647"/>
    </source>
</evidence>
<protein>
    <submittedName>
        <fullName evidence="1">Uncharacterized protein</fullName>
    </submittedName>
</protein>
<gene>
    <name evidence="1" type="ORF">ACFFV7_33645</name>
</gene>
<organism evidence="1 2">
    <name type="scientific">Nonomuraea spiralis</name>
    <dbReference type="NCBI Taxonomy" id="46182"/>
    <lineage>
        <taxon>Bacteria</taxon>
        <taxon>Bacillati</taxon>
        <taxon>Actinomycetota</taxon>
        <taxon>Actinomycetes</taxon>
        <taxon>Streptosporangiales</taxon>
        <taxon>Streptosporangiaceae</taxon>
        <taxon>Nonomuraea</taxon>
    </lineage>
</organism>
<dbReference type="RefSeq" id="WP_189652943.1">
    <property type="nucleotide sequence ID" value="NZ_BMRC01000033.1"/>
</dbReference>
<name>A0ABV5INP7_9ACTN</name>
<sequence>MIEMLAWPRTSDTTCSGVPKDVYGHLLEDDRRATTEAISSALLGEQTPVAPKGTEDTG</sequence>
<reference evidence="1 2" key="1">
    <citation type="submission" date="2024-09" db="EMBL/GenBank/DDBJ databases">
        <authorList>
            <person name="Sun Q."/>
            <person name="Mori K."/>
        </authorList>
    </citation>
    <scope>NUCLEOTIDE SEQUENCE [LARGE SCALE GENOMIC DNA]</scope>
    <source>
        <strain evidence="1 2">CCM 3426</strain>
    </source>
</reference>
<comment type="caution">
    <text evidence="1">The sequence shown here is derived from an EMBL/GenBank/DDBJ whole genome shotgun (WGS) entry which is preliminary data.</text>
</comment>
<dbReference type="EMBL" id="JBHMEI010000035">
    <property type="protein sequence ID" value="MFB9206179.1"/>
    <property type="molecule type" value="Genomic_DNA"/>
</dbReference>
<dbReference type="Proteomes" id="UP001589647">
    <property type="component" value="Unassembled WGS sequence"/>
</dbReference>